<dbReference type="GO" id="GO:0071949">
    <property type="term" value="F:FAD binding"/>
    <property type="evidence" value="ECO:0007669"/>
    <property type="project" value="InterPro"/>
</dbReference>
<accession>A0A0C3CK04</accession>
<evidence type="ECO:0000259" key="8">
    <source>
        <dbReference type="Pfam" id="PF01266"/>
    </source>
</evidence>
<keyword evidence="5" id="KW-0560">Oxidoreductase</keyword>
<dbReference type="PIRSF" id="PIRSF000189">
    <property type="entry name" value="D-aa_oxidase"/>
    <property type="match status" value="1"/>
</dbReference>
<dbReference type="InParanoid" id="A0A0C3CK04"/>
<dbReference type="Gene3D" id="3.40.50.720">
    <property type="entry name" value="NAD(P)-binding Rossmann-like Domain"/>
    <property type="match status" value="1"/>
</dbReference>
<feature type="non-terminal residue" evidence="9">
    <location>
        <position position="381"/>
    </location>
</feature>
<comment type="cofactor">
    <cofactor evidence="1 6">
        <name>FAD</name>
        <dbReference type="ChEBI" id="CHEBI:57692"/>
    </cofactor>
</comment>
<dbReference type="InterPro" id="IPR023209">
    <property type="entry name" value="DAO"/>
</dbReference>
<organism evidence="9 10">
    <name type="scientific">Oidiodendron maius (strain Zn)</name>
    <dbReference type="NCBI Taxonomy" id="913774"/>
    <lineage>
        <taxon>Eukaryota</taxon>
        <taxon>Fungi</taxon>
        <taxon>Dikarya</taxon>
        <taxon>Ascomycota</taxon>
        <taxon>Pezizomycotina</taxon>
        <taxon>Leotiomycetes</taxon>
        <taxon>Leotiomycetes incertae sedis</taxon>
        <taxon>Myxotrichaceae</taxon>
        <taxon>Oidiodendron</taxon>
    </lineage>
</organism>
<feature type="binding site" evidence="6">
    <location>
        <position position="360"/>
    </location>
    <ligand>
        <name>D-dopa</name>
        <dbReference type="ChEBI" id="CHEBI:149689"/>
    </ligand>
</feature>
<evidence type="ECO:0000256" key="7">
    <source>
        <dbReference type="SAM" id="MobiDB-lite"/>
    </source>
</evidence>
<keyword evidence="4 6" id="KW-0274">FAD</keyword>
<dbReference type="InterPro" id="IPR006076">
    <property type="entry name" value="FAD-dep_OxRdtase"/>
</dbReference>
<evidence type="ECO:0000313" key="10">
    <source>
        <dbReference type="Proteomes" id="UP000054321"/>
    </source>
</evidence>
<keyword evidence="3" id="KW-0285">Flavoprotein</keyword>
<name>A0A0C3CK04_OIDMZ</name>
<dbReference type="SUPFAM" id="SSF51971">
    <property type="entry name" value="Nucleotide-binding domain"/>
    <property type="match status" value="1"/>
</dbReference>
<dbReference type="Gene3D" id="3.30.9.10">
    <property type="entry name" value="D-Amino Acid Oxidase, subunit A, domain 2"/>
    <property type="match status" value="1"/>
</dbReference>
<evidence type="ECO:0000256" key="4">
    <source>
        <dbReference type="ARBA" id="ARBA00022827"/>
    </source>
</evidence>
<evidence type="ECO:0000256" key="3">
    <source>
        <dbReference type="ARBA" id="ARBA00022630"/>
    </source>
</evidence>
<feature type="compositionally biased region" description="Basic and acidic residues" evidence="7">
    <location>
        <begin position="324"/>
        <end position="341"/>
    </location>
</feature>
<feature type="non-terminal residue" evidence="9">
    <location>
        <position position="1"/>
    </location>
</feature>
<evidence type="ECO:0000256" key="5">
    <source>
        <dbReference type="ARBA" id="ARBA00023002"/>
    </source>
</evidence>
<dbReference type="EMBL" id="KN832879">
    <property type="protein sequence ID" value="KIM99273.1"/>
    <property type="molecule type" value="Genomic_DNA"/>
</dbReference>
<feature type="binding site" evidence="6">
    <location>
        <position position="210"/>
    </location>
    <ligand>
        <name>FAD</name>
        <dbReference type="ChEBI" id="CHEBI:57692"/>
    </ligand>
</feature>
<dbReference type="HOGENOM" id="CLU_034311_4_0_1"/>
<dbReference type="Pfam" id="PF01266">
    <property type="entry name" value="DAO"/>
    <property type="match status" value="1"/>
</dbReference>
<evidence type="ECO:0000256" key="2">
    <source>
        <dbReference type="ARBA" id="ARBA00006730"/>
    </source>
</evidence>
<feature type="binding site" evidence="6">
    <location>
        <begin position="45"/>
        <end position="46"/>
    </location>
    <ligand>
        <name>FAD</name>
        <dbReference type="ChEBI" id="CHEBI:57692"/>
    </ligand>
</feature>
<feature type="region of interest" description="Disordered" evidence="7">
    <location>
        <begin position="322"/>
        <end position="350"/>
    </location>
</feature>
<dbReference type="PANTHER" id="PTHR11530">
    <property type="entry name" value="D-AMINO ACID OXIDASE"/>
    <property type="match status" value="1"/>
</dbReference>
<feature type="binding site" evidence="6">
    <location>
        <position position="186"/>
    </location>
    <ligand>
        <name>FAD</name>
        <dbReference type="ChEBI" id="CHEBI:57692"/>
    </ligand>
</feature>
<reference evidence="10" key="2">
    <citation type="submission" date="2015-01" db="EMBL/GenBank/DDBJ databases">
        <title>Evolutionary Origins and Diversification of the Mycorrhizal Mutualists.</title>
        <authorList>
            <consortium name="DOE Joint Genome Institute"/>
            <consortium name="Mycorrhizal Genomics Consortium"/>
            <person name="Kohler A."/>
            <person name="Kuo A."/>
            <person name="Nagy L.G."/>
            <person name="Floudas D."/>
            <person name="Copeland A."/>
            <person name="Barry K.W."/>
            <person name="Cichocki N."/>
            <person name="Veneault-Fourrey C."/>
            <person name="LaButti K."/>
            <person name="Lindquist E.A."/>
            <person name="Lipzen A."/>
            <person name="Lundell T."/>
            <person name="Morin E."/>
            <person name="Murat C."/>
            <person name="Riley R."/>
            <person name="Ohm R."/>
            <person name="Sun H."/>
            <person name="Tunlid A."/>
            <person name="Henrissat B."/>
            <person name="Grigoriev I.V."/>
            <person name="Hibbett D.S."/>
            <person name="Martin F."/>
        </authorList>
    </citation>
    <scope>NUCLEOTIDE SEQUENCE [LARGE SCALE GENOMIC DNA]</scope>
    <source>
        <strain evidence="10">Zn</strain>
    </source>
</reference>
<dbReference type="GO" id="GO:0003884">
    <property type="term" value="F:D-amino-acid oxidase activity"/>
    <property type="evidence" value="ECO:0007669"/>
    <property type="project" value="InterPro"/>
</dbReference>
<dbReference type="PANTHER" id="PTHR11530:SF25">
    <property type="entry name" value="FAD DEPENDENT OXIDOREDUCTASE DOMAIN-CONTAINING PROTEIN"/>
    <property type="match status" value="1"/>
</dbReference>
<evidence type="ECO:0000256" key="1">
    <source>
        <dbReference type="ARBA" id="ARBA00001974"/>
    </source>
</evidence>
<reference evidence="9 10" key="1">
    <citation type="submission" date="2014-04" db="EMBL/GenBank/DDBJ databases">
        <authorList>
            <consortium name="DOE Joint Genome Institute"/>
            <person name="Kuo A."/>
            <person name="Martino E."/>
            <person name="Perotto S."/>
            <person name="Kohler A."/>
            <person name="Nagy L.G."/>
            <person name="Floudas D."/>
            <person name="Copeland A."/>
            <person name="Barry K.W."/>
            <person name="Cichocki N."/>
            <person name="Veneault-Fourrey C."/>
            <person name="LaButti K."/>
            <person name="Lindquist E.A."/>
            <person name="Lipzen A."/>
            <person name="Lundell T."/>
            <person name="Morin E."/>
            <person name="Murat C."/>
            <person name="Sun H."/>
            <person name="Tunlid A."/>
            <person name="Henrissat B."/>
            <person name="Grigoriev I.V."/>
            <person name="Hibbett D.S."/>
            <person name="Martin F."/>
            <person name="Nordberg H.P."/>
            <person name="Cantor M.N."/>
            <person name="Hua S.X."/>
        </authorList>
    </citation>
    <scope>NUCLEOTIDE SEQUENCE [LARGE SCALE GENOMIC DNA]</scope>
    <source>
        <strain evidence="9 10">Zn</strain>
    </source>
</reference>
<dbReference type="AlphaFoldDB" id="A0A0C3CK04"/>
<protein>
    <recommendedName>
        <fullName evidence="8">FAD dependent oxidoreductase domain-containing protein</fullName>
    </recommendedName>
</protein>
<feature type="domain" description="FAD dependent oxidoreductase" evidence="8">
    <location>
        <begin position="5"/>
        <end position="376"/>
    </location>
</feature>
<dbReference type="STRING" id="913774.A0A0C3CK04"/>
<evidence type="ECO:0000313" key="9">
    <source>
        <dbReference type="EMBL" id="KIM99273.1"/>
    </source>
</evidence>
<dbReference type="GO" id="GO:0019478">
    <property type="term" value="P:D-amino acid catabolic process"/>
    <property type="evidence" value="ECO:0007669"/>
    <property type="project" value="TreeGrafter"/>
</dbReference>
<dbReference type="GO" id="GO:0005737">
    <property type="term" value="C:cytoplasm"/>
    <property type="evidence" value="ECO:0007669"/>
    <property type="project" value="TreeGrafter"/>
</dbReference>
<comment type="similarity">
    <text evidence="2">Belongs to the DAMOX/DASOX family.</text>
</comment>
<gene>
    <name evidence="9" type="ORF">OIDMADRAFT_95854</name>
</gene>
<keyword evidence="10" id="KW-1185">Reference proteome</keyword>
<dbReference type="SUPFAM" id="SSF54373">
    <property type="entry name" value="FAD-linked reductases, C-terminal domain"/>
    <property type="match status" value="1"/>
</dbReference>
<proteinExistence type="inferred from homology"/>
<dbReference type="OrthoDB" id="2015447at2759"/>
<dbReference type="Proteomes" id="UP000054321">
    <property type="component" value="Unassembled WGS sequence"/>
</dbReference>
<feature type="binding site" evidence="6">
    <location>
        <position position="322"/>
    </location>
    <ligand>
        <name>D-dopa</name>
        <dbReference type="ChEBI" id="CHEBI:149689"/>
    </ligand>
</feature>
<sequence>SSPNILIIGGGVTGLVTAWVLLDRGYHVTIVAKDWASYTKGQRLTSQIAGALWEYPPAVCGQHTDTVSLARSKYWCMLAYRVWEVIAADPNLSAAAGVQMRESVFYFPYRIQDNPKQLEKLHELYRSGVRGVCRDPDLIRKHNIDPSFGAVDAYKHLAPVIDTDRCMTWLMELVQSKGAELVTGTVYGDLFGQEDDLLARFNADAIVNATGLGSLETARDPTCYPLRGALIRVINDGKRFPKFSTAMSISADAARDNEIVFLVPRNDNILVLGGVAQRDEWDLDLTLNSPVVERMRKRCEAFIPSLKNARLDPEYPLAQGLRPGRQENIRVEREPRRHESLNEETGSRSSRIFHSYGHGGSGWSFSFGCADEIASLIEEAL</sequence>
<evidence type="ECO:0000256" key="6">
    <source>
        <dbReference type="PIRSR" id="PIRSR000189-1"/>
    </source>
</evidence>